<dbReference type="PATRIC" id="fig|749414.3.peg.868"/>
<dbReference type="STRING" id="749414.SBI_00850"/>
<evidence type="ECO:0000313" key="4">
    <source>
        <dbReference type="Proteomes" id="UP000000377"/>
    </source>
</evidence>
<dbReference type="eggNOG" id="COG2271">
    <property type="taxonomic scope" value="Bacteria"/>
</dbReference>
<organism evidence="3 4">
    <name type="scientific">Streptomyces bingchenggensis (strain BCW-1)</name>
    <dbReference type="NCBI Taxonomy" id="749414"/>
    <lineage>
        <taxon>Bacteria</taxon>
        <taxon>Bacillati</taxon>
        <taxon>Actinomycetota</taxon>
        <taxon>Actinomycetes</taxon>
        <taxon>Kitasatosporales</taxon>
        <taxon>Streptomycetaceae</taxon>
        <taxon>Streptomyces</taxon>
    </lineage>
</organism>
<feature type="region of interest" description="Disordered" evidence="1">
    <location>
        <begin position="99"/>
        <end position="135"/>
    </location>
</feature>
<keyword evidence="2" id="KW-0472">Membrane</keyword>
<name>D7C4E9_STRBB</name>
<feature type="transmembrane region" description="Helical" evidence="2">
    <location>
        <begin position="12"/>
        <end position="34"/>
    </location>
</feature>
<evidence type="ECO:0000256" key="2">
    <source>
        <dbReference type="SAM" id="Phobius"/>
    </source>
</evidence>
<dbReference type="HOGENOM" id="CLU_1884551_0_0_11"/>
<keyword evidence="2" id="KW-1133">Transmembrane helix</keyword>
<feature type="compositionally biased region" description="Basic residues" evidence="1">
    <location>
        <begin position="111"/>
        <end position="122"/>
    </location>
</feature>
<dbReference type="EMBL" id="CP002047">
    <property type="protein sequence ID" value="ADI03971.1"/>
    <property type="molecule type" value="Genomic_DNA"/>
</dbReference>
<protein>
    <submittedName>
        <fullName evidence="3">Transporter transmembrane protein</fullName>
    </submittedName>
</protein>
<evidence type="ECO:0000256" key="1">
    <source>
        <dbReference type="SAM" id="MobiDB-lite"/>
    </source>
</evidence>
<dbReference type="KEGG" id="sbh:SBI_00850"/>
<dbReference type="SUPFAM" id="SSF103473">
    <property type="entry name" value="MFS general substrate transporter"/>
    <property type="match status" value="1"/>
</dbReference>
<feature type="transmembrane region" description="Helical" evidence="2">
    <location>
        <begin position="74"/>
        <end position="93"/>
    </location>
</feature>
<keyword evidence="2 3" id="KW-0812">Transmembrane</keyword>
<reference evidence="3 4" key="1">
    <citation type="journal article" date="2010" name="J. Bacteriol.">
        <title>Genome sequence of the milbemycin-producing bacterium Streptomyces bingchenggensis.</title>
        <authorList>
            <person name="Wang X.J."/>
            <person name="Yan Y.J."/>
            <person name="Zhang B."/>
            <person name="An J."/>
            <person name="Wang J.J."/>
            <person name="Tian J."/>
            <person name="Jiang L."/>
            <person name="Chen Y.H."/>
            <person name="Huang S.X."/>
            <person name="Yin M."/>
            <person name="Zhang J."/>
            <person name="Gao A.L."/>
            <person name="Liu C.X."/>
            <person name="Zhu Z.X."/>
            <person name="Xiang W.S."/>
        </authorList>
    </citation>
    <scope>NUCLEOTIDE SEQUENCE [LARGE SCALE GENOMIC DNA]</scope>
    <source>
        <strain evidence="3 4">BCW-1</strain>
    </source>
</reference>
<feature type="transmembrane region" description="Helical" evidence="2">
    <location>
        <begin position="40"/>
        <end position="62"/>
    </location>
</feature>
<dbReference type="InterPro" id="IPR036259">
    <property type="entry name" value="MFS_trans_sf"/>
</dbReference>
<sequence>MDRGDALGGKGMPLALLTMFVMFLSPFWALPTLFLTRSTAAVAVAMVNSIGNLGGFFGPYAIGWAKRSTGSATGGLLFLGGLTAVAFVLALTIRVGEAGEAESPRPTPARPRTRLSAPRRSRPSSPAGSPRRSRS</sequence>
<dbReference type="Gene3D" id="1.20.1250.20">
    <property type="entry name" value="MFS general substrate transporter like domains"/>
    <property type="match status" value="1"/>
</dbReference>
<keyword evidence="4" id="KW-1185">Reference proteome</keyword>
<gene>
    <name evidence="3" type="ordered locus">SBI_00850</name>
</gene>
<dbReference type="RefSeq" id="WP_014173450.1">
    <property type="nucleotide sequence ID" value="NC_016582.1"/>
</dbReference>
<evidence type="ECO:0000313" key="3">
    <source>
        <dbReference type="EMBL" id="ADI03971.1"/>
    </source>
</evidence>
<dbReference type="Proteomes" id="UP000000377">
    <property type="component" value="Chromosome"/>
</dbReference>
<feature type="compositionally biased region" description="Low complexity" evidence="1">
    <location>
        <begin position="123"/>
        <end position="135"/>
    </location>
</feature>
<accession>D7C4E9</accession>
<dbReference type="AlphaFoldDB" id="D7C4E9"/>
<proteinExistence type="predicted"/>